<name>A0A136LYS7_9BACT</name>
<dbReference type="Proteomes" id="UP000070457">
    <property type="component" value="Unassembled WGS sequence"/>
</dbReference>
<gene>
    <name evidence="1" type="ORF">TR69_WS6001000765</name>
</gene>
<accession>A0A136LYS7</accession>
<evidence type="ECO:0000313" key="2">
    <source>
        <dbReference type="Proteomes" id="UP000070457"/>
    </source>
</evidence>
<protein>
    <submittedName>
        <fullName evidence="1">Uncharacterized protein</fullName>
    </submittedName>
</protein>
<reference evidence="1 2" key="1">
    <citation type="submission" date="2015-02" db="EMBL/GenBank/DDBJ databases">
        <title>Improved understanding of the partial-nitritation anammox process through 23 genomes representing the majority of the microbial community.</title>
        <authorList>
            <person name="Speth D.R."/>
            <person name="In T Zandt M."/>
            <person name="Guerrero Cruz S."/>
            <person name="Jetten M.S."/>
            <person name="Dutilh B.E."/>
        </authorList>
    </citation>
    <scope>NUCLEOTIDE SEQUENCE [LARGE SCALE GENOMIC DNA]</scope>
    <source>
        <strain evidence="1">OLB20</strain>
    </source>
</reference>
<proteinExistence type="predicted"/>
<evidence type="ECO:0000313" key="1">
    <source>
        <dbReference type="EMBL" id="KXK26747.1"/>
    </source>
</evidence>
<dbReference type="EMBL" id="JYNZ01000003">
    <property type="protein sequence ID" value="KXK26747.1"/>
    <property type="molecule type" value="Genomic_DNA"/>
</dbReference>
<dbReference type="AlphaFoldDB" id="A0A136LYS7"/>
<comment type="caution">
    <text evidence="1">The sequence shown here is derived from an EMBL/GenBank/DDBJ whole genome shotgun (WGS) entry which is preliminary data.</text>
</comment>
<organism evidence="1 2">
    <name type="scientific">candidate division WS6 bacterium OLB20</name>
    <dbReference type="NCBI Taxonomy" id="1617426"/>
    <lineage>
        <taxon>Bacteria</taxon>
        <taxon>Candidatus Dojkabacteria</taxon>
    </lineage>
</organism>
<sequence length="35" mass="3948">MNLNKKRHSPVTFFVVKGLDLLVSYEVKAVSKALD</sequence>